<dbReference type="InterPro" id="IPR004839">
    <property type="entry name" value="Aminotransferase_I/II_large"/>
</dbReference>
<dbReference type="RefSeq" id="WP_318601495.1">
    <property type="nucleotide sequence ID" value="NZ_JAWSTH010000213.1"/>
</dbReference>
<feature type="non-terminal residue" evidence="2">
    <location>
        <position position="1"/>
    </location>
</feature>
<organism evidence="2 3">
    <name type="scientific">Conexibacter stalactiti</name>
    <dbReference type="NCBI Taxonomy" id="1940611"/>
    <lineage>
        <taxon>Bacteria</taxon>
        <taxon>Bacillati</taxon>
        <taxon>Actinomycetota</taxon>
        <taxon>Thermoleophilia</taxon>
        <taxon>Solirubrobacterales</taxon>
        <taxon>Conexibacteraceae</taxon>
        <taxon>Conexibacter</taxon>
    </lineage>
</organism>
<dbReference type="GO" id="GO:0008483">
    <property type="term" value="F:transaminase activity"/>
    <property type="evidence" value="ECO:0007669"/>
    <property type="project" value="UniProtKB-KW"/>
</dbReference>
<dbReference type="Proteomes" id="UP001284601">
    <property type="component" value="Unassembled WGS sequence"/>
</dbReference>
<dbReference type="Gene3D" id="3.40.640.10">
    <property type="entry name" value="Type I PLP-dependent aspartate aminotransferase-like (Major domain)"/>
    <property type="match status" value="1"/>
</dbReference>
<dbReference type="InterPro" id="IPR051446">
    <property type="entry name" value="HTH_trans_reg/aminotransferase"/>
</dbReference>
<reference evidence="2 3" key="2">
    <citation type="submission" date="2023-10" db="EMBL/GenBank/DDBJ databases">
        <authorList>
            <person name="Han X.F."/>
        </authorList>
    </citation>
    <scope>NUCLEOTIDE SEQUENCE [LARGE SCALE GENOMIC DNA]</scope>
    <source>
        <strain evidence="2 3">KCTC 39840</strain>
    </source>
</reference>
<dbReference type="Pfam" id="PF00155">
    <property type="entry name" value="Aminotran_1_2"/>
    <property type="match status" value="1"/>
</dbReference>
<protein>
    <submittedName>
        <fullName evidence="2">PLP-dependent aminotransferase family protein</fullName>
    </submittedName>
</protein>
<keyword evidence="3" id="KW-1185">Reference proteome</keyword>
<reference evidence="3" key="1">
    <citation type="submission" date="2023-07" db="EMBL/GenBank/DDBJ databases">
        <title>Conexibacter stalactiti sp. nov., isolated from stalactites in a lava cave and emended description of the genus Conexibacter.</title>
        <authorList>
            <person name="Lee S.D."/>
        </authorList>
    </citation>
    <scope>NUCLEOTIDE SEQUENCE [LARGE SCALE GENOMIC DNA]</scope>
    <source>
        <strain evidence="3">KCTC 39840</strain>
    </source>
</reference>
<dbReference type="InterPro" id="IPR015424">
    <property type="entry name" value="PyrdxlP-dep_Trfase"/>
</dbReference>
<dbReference type="InterPro" id="IPR015421">
    <property type="entry name" value="PyrdxlP-dep_Trfase_major"/>
</dbReference>
<gene>
    <name evidence="2" type="ORF">R7226_31330</name>
</gene>
<name>A0ABU4HZX9_9ACTN</name>
<dbReference type="CDD" id="cd00609">
    <property type="entry name" value="AAT_like"/>
    <property type="match status" value="1"/>
</dbReference>
<sequence>AAPRTVAPPRAPLTARAVPEDFHPGLPDLAGFPRDAWLRSLRAAARDAPDAAYGYTDPVGAPELRVALASYLARARGVAAEPERLVVTSGLTQGVALLARALRAHGARRVAVEDPGFFLHRMVLAHAGLEVVPVAVDAEGLRTDLLASVEADAVLVTPAHQAPLGGVLGPARRAALLAWAERRDAVVIEDDYDAEFRYDREPVGALQGLAPERVAYAGCASKALAPGLRLGWLALPGALAAPLRWEKAMDDVGTSVLDQLALADFLARGELDRHLRRMRPRYRARRDALVAELARALPRWRVSGVAAGVNLVALLPPASDERALLARAAAAGMILHGLSQYRVAPGPPGLVLGFGNLSEPAIARGIARLAQVYAELEAADAAEPEPAPAAR</sequence>
<dbReference type="SUPFAM" id="SSF53383">
    <property type="entry name" value="PLP-dependent transferases"/>
    <property type="match status" value="1"/>
</dbReference>
<keyword evidence="2" id="KW-0808">Transferase</keyword>
<keyword evidence="2" id="KW-0032">Aminotransferase</keyword>
<evidence type="ECO:0000259" key="1">
    <source>
        <dbReference type="Pfam" id="PF00155"/>
    </source>
</evidence>
<evidence type="ECO:0000313" key="3">
    <source>
        <dbReference type="Proteomes" id="UP001284601"/>
    </source>
</evidence>
<dbReference type="PANTHER" id="PTHR46577">
    <property type="entry name" value="HTH-TYPE TRANSCRIPTIONAL REGULATORY PROTEIN GABR"/>
    <property type="match status" value="1"/>
</dbReference>
<accession>A0ABU4HZX9</accession>
<dbReference type="PANTHER" id="PTHR46577:SF1">
    <property type="entry name" value="HTH-TYPE TRANSCRIPTIONAL REGULATORY PROTEIN GABR"/>
    <property type="match status" value="1"/>
</dbReference>
<proteinExistence type="predicted"/>
<evidence type="ECO:0000313" key="2">
    <source>
        <dbReference type="EMBL" id="MDW5598893.1"/>
    </source>
</evidence>
<comment type="caution">
    <text evidence="2">The sequence shown here is derived from an EMBL/GenBank/DDBJ whole genome shotgun (WGS) entry which is preliminary data.</text>
</comment>
<feature type="domain" description="Aminotransferase class I/classII large" evidence="1">
    <location>
        <begin position="41"/>
        <end position="321"/>
    </location>
</feature>
<dbReference type="EMBL" id="JAWSTH010000213">
    <property type="protein sequence ID" value="MDW5598893.1"/>
    <property type="molecule type" value="Genomic_DNA"/>
</dbReference>